<dbReference type="Pfam" id="PF00580">
    <property type="entry name" value="UvrD-helicase"/>
    <property type="match status" value="1"/>
</dbReference>
<evidence type="ECO:0000256" key="4">
    <source>
        <dbReference type="ARBA" id="ARBA00022840"/>
    </source>
</evidence>
<evidence type="ECO:0000313" key="14">
    <source>
        <dbReference type="Proteomes" id="UP000600865"/>
    </source>
</evidence>
<gene>
    <name evidence="13" type="ORF">GCM10011309_10280</name>
</gene>
<feature type="binding site" evidence="10">
    <location>
        <begin position="34"/>
        <end position="41"/>
    </location>
    <ligand>
        <name>ATP</name>
        <dbReference type="ChEBI" id="CHEBI:30616"/>
    </ligand>
</feature>
<dbReference type="EC" id="5.6.2.4" evidence="7"/>
<dbReference type="GO" id="GO:0016787">
    <property type="term" value="F:hydrolase activity"/>
    <property type="evidence" value="ECO:0007669"/>
    <property type="project" value="UniProtKB-UniRule"/>
</dbReference>
<accession>A0A918KGZ1</accession>
<dbReference type="InterPro" id="IPR000212">
    <property type="entry name" value="DNA_helicase_UvrD/REP"/>
</dbReference>
<dbReference type="GO" id="GO:0003677">
    <property type="term" value="F:DNA binding"/>
    <property type="evidence" value="ECO:0007669"/>
    <property type="project" value="InterPro"/>
</dbReference>
<dbReference type="Pfam" id="PF13361">
    <property type="entry name" value="UvrD_C"/>
    <property type="match status" value="1"/>
</dbReference>
<keyword evidence="14" id="KW-1185">Reference proteome</keyword>
<dbReference type="GO" id="GO:0005524">
    <property type="term" value="F:ATP binding"/>
    <property type="evidence" value="ECO:0007669"/>
    <property type="project" value="UniProtKB-UniRule"/>
</dbReference>
<keyword evidence="1 10" id="KW-0547">Nucleotide-binding</keyword>
<dbReference type="InterPro" id="IPR014017">
    <property type="entry name" value="DNA_helicase_UvrD-like_C"/>
</dbReference>
<evidence type="ECO:0000256" key="3">
    <source>
        <dbReference type="ARBA" id="ARBA00022806"/>
    </source>
</evidence>
<dbReference type="InterPro" id="IPR014016">
    <property type="entry name" value="UvrD-like_ATP-bd"/>
</dbReference>
<keyword evidence="4 10" id="KW-0067">ATP-binding</keyword>
<organism evidence="13 14">
    <name type="scientific">Litorimonas cladophorae</name>
    <dbReference type="NCBI Taxonomy" id="1220491"/>
    <lineage>
        <taxon>Bacteria</taxon>
        <taxon>Pseudomonadati</taxon>
        <taxon>Pseudomonadota</taxon>
        <taxon>Alphaproteobacteria</taxon>
        <taxon>Maricaulales</taxon>
        <taxon>Robiginitomaculaceae</taxon>
    </lineage>
</organism>
<dbReference type="Gene3D" id="3.40.50.300">
    <property type="entry name" value="P-loop containing nucleotide triphosphate hydrolases"/>
    <property type="match status" value="2"/>
</dbReference>
<dbReference type="InterPro" id="IPR027417">
    <property type="entry name" value="P-loop_NTPase"/>
</dbReference>
<evidence type="ECO:0000256" key="1">
    <source>
        <dbReference type="ARBA" id="ARBA00022741"/>
    </source>
</evidence>
<dbReference type="Gene3D" id="1.10.486.10">
    <property type="entry name" value="PCRA, domain 4"/>
    <property type="match status" value="1"/>
</dbReference>
<comment type="catalytic activity">
    <reaction evidence="6">
        <text>Couples ATP hydrolysis with the unwinding of duplex DNA by translocating in the 3'-5' direction.</text>
        <dbReference type="EC" id="5.6.2.4"/>
    </reaction>
</comment>
<evidence type="ECO:0000259" key="11">
    <source>
        <dbReference type="PROSITE" id="PS51198"/>
    </source>
</evidence>
<name>A0A918KGZ1_9PROT</name>
<evidence type="ECO:0000256" key="5">
    <source>
        <dbReference type="ARBA" id="ARBA00023235"/>
    </source>
</evidence>
<feature type="domain" description="UvrD-like helicase ATP-binding" evidence="11">
    <location>
        <begin position="13"/>
        <end position="298"/>
    </location>
</feature>
<comment type="caution">
    <text evidence="13">The sequence shown here is derived from an EMBL/GenBank/DDBJ whole genome shotgun (WGS) entry which is preliminary data.</text>
</comment>
<keyword evidence="2 10" id="KW-0378">Hydrolase</keyword>
<sequence>MITAGEEWTPADGMQLDAATMNAVKGQMNAAILAGPGAGKTELLAQRASFLLETNTCVSPRKILAICFKRDAATNLKERVEKRVGEGLSDRLDSKTFDAFAKGIVDRFGGSLPEWCRPSRDYQIMFPSWRDWSDFGNHLSLDPPFSEERFNGEQIKNLHAKFGRACGTLPLVRPEPENGAQAASIQWWTSCMDSNPSKLTFGMISTLAATIIHHNPSIKAALQQTYSNVFLDEFQDTTPLQYALLKEAFCGSTSNLTAVGDIKQMIMVFAGATPYRFQEFIKDFAAQSIPLTTNFRSNRRIVAIINSMARIIEPTAMEVTCARVSDDLPEITDSIINFDNKETQSKSLATFIAKQTQEGQNPLNQNDFILLVRQKANEFEPDLKEEFEKSGLTLRNEARTFNGISIQDFMSEPLAELVGALTQMAVGDRDDSPYQRVLNLIGVPMGLRMGREATDYQIEQSVRSSVKLFKGFVAGKLPREVDFSEVLENLVECFGEDNVRRMSSEYANLERYREIKLAISEYLTECGQKPVSWIDVINEYRGKNQVRLMTVHKSKGLEAHTIIFLELQDSSFFYKANMEEERLAFFVAVSRARERLFITTTSSVRSNTKPLFDMLAAAGVVAS</sequence>
<reference evidence="13 14" key="1">
    <citation type="journal article" date="2014" name="Int. J. Syst. Evol. Microbiol.">
        <title>Complete genome sequence of Corynebacterium casei LMG S-19264T (=DSM 44701T), isolated from a smear-ripened cheese.</title>
        <authorList>
            <consortium name="US DOE Joint Genome Institute (JGI-PGF)"/>
            <person name="Walter F."/>
            <person name="Albersmeier A."/>
            <person name="Kalinowski J."/>
            <person name="Ruckert C."/>
        </authorList>
    </citation>
    <scope>NUCLEOTIDE SEQUENCE [LARGE SCALE GENOMIC DNA]</scope>
    <source>
        <strain evidence="13 14">KCTC 23968</strain>
    </source>
</reference>
<dbReference type="AlphaFoldDB" id="A0A918KGZ1"/>
<dbReference type="PANTHER" id="PTHR11070:SF2">
    <property type="entry name" value="ATP-DEPENDENT DNA HELICASE SRS2"/>
    <property type="match status" value="1"/>
</dbReference>
<evidence type="ECO:0000256" key="10">
    <source>
        <dbReference type="PROSITE-ProRule" id="PRU00560"/>
    </source>
</evidence>
<dbReference type="PROSITE" id="PS51198">
    <property type="entry name" value="UVRD_HELICASE_ATP_BIND"/>
    <property type="match status" value="1"/>
</dbReference>
<evidence type="ECO:0000256" key="2">
    <source>
        <dbReference type="ARBA" id="ARBA00022801"/>
    </source>
</evidence>
<dbReference type="EMBL" id="BMYV01000001">
    <property type="protein sequence ID" value="GGX62267.1"/>
    <property type="molecule type" value="Genomic_DNA"/>
</dbReference>
<evidence type="ECO:0000256" key="7">
    <source>
        <dbReference type="ARBA" id="ARBA00034808"/>
    </source>
</evidence>
<comment type="catalytic activity">
    <reaction evidence="9">
        <text>ATP + H2O = ADP + phosphate + H(+)</text>
        <dbReference type="Rhea" id="RHEA:13065"/>
        <dbReference type="ChEBI" id="CHEBI:15377"/>
        <dbReference type="ChEBI" id="CHEBI:15378"/>
        <dbReference type="ChEBI" id="CHEBI:30616"/>
        <dbReference type="ChEBI" id="CHEBI:43474"/>
        <dbReference type="ChEBI" id="CHEBI:456216"/>
        <dbReference type="EC" id="5.6.2.4"/>
    </reaction>
</comment>
<evidence type="ECO:0000259" key="12">
    <source>
        <dbReference type="PROSITE" id="PS51217"/>
    </source>
</evidence>
<protein>
    <recommendedName>
        <fullName evidence="7">DNA 3'-5' helicase</fullName>
        <ecNumber evidence="7">5.6.2.4</ecNumber>
    </recommendedName>
    <alternativeName>
        <fullName evidence="8">DNA 3'-5' helicase II</fullName>
    </alternativeName>
</protein>
<dbReference type="GO" id="GO:0043138">
    <property type="term" value="F:3'-5' DNA helicase activity"/>
    <property type="evidence" value="ECO:0007669"/>
    <property type="project" value="UniProtKB-EC"/>
</dbReference>
<evidence type="ECO:0000256" key="9">
    <source>
        <dbReference type="ARBA" id="ARBA00048988"/>
    </source>
</evidence>
<dbReference type="PANTHER" id="PTHR11070">
    <property type="entry name" value="UVRD / RECB / PCRA DNA HELICASE FAMILY MEMBER"/>
    <property type="match status" value="1"/>
</dbReference>
<keyword evidence="5" id="KW-0413">Isomerase</keyword>
<proteinExistence type="predicted"/>
<evidence type="ECO:0000256" key="8">
    <source>
        <dbReference type="ARBA" id="ARBA00034923"/>
    </source>
</evidence>
<evidence type="ECO:0000313" key="13">
    <source>
        <dbReference type="EMBL" id="GGX62267.1"/>
    </source>
</evidence>
<dbReference type="GO" id="GO:0000725">
    <property type="term" value="P:recombinational repair"/>
    <property type="evidence" value="ECO:0007669"/>
    <property type="project" value="TreeGrafter"/>
</dbReference>
<dbReference type="SUPFAM" id="SSF52540">
    <property type="entry name" value="P-loop containing nucleoside triphosphate hydrolases"/>
    <property type="match status" value="1"/>
</dbReference>
<evidence type="ECO:0000256" key="6">
    <source>
        <dbReference type="ARBA" id="ARBA00034617"/>
    </source>
</evidence>
<dbReference type="CDD" id="cd17932">
    <property type="entry name" value="DEXQc_UvrD"/>
    <property type="match status" value="1"/>
</dbReference>
<dbReference type="PROSITE" id="PS51217">
    <property type="entry name" value="UVRD_HELICASE_CTER"/>
    <property type="match status" value="1"/>
</dbReference>
<keyword evidence="3 10" id="KW-0347">Helicase</keyword>
<feature type="domain" description="UvrD-like helicase C-terminal" evidence="12">
    <location>
        <begin position="302"/>
        <end position="556"/>
    </location>
</feature>
<dbReference type="Proteomes" id="UP000600865">
    <property type="component" value="Unassembled WGS sequence"/>
</dbReference>